<evidence type="ECO:0000256" key="7">
    <source>
        <dbReference type="ARBA" id="ARBA00022989"/>
    </source>
</evidence>
<dbReference type="PANTHER" id="PTHR30561:SF2">
    <property type="entry name" value="SPERMIDINE EXPORT PROTEIN MDTJ"/>
    <property type="match status" value="1"/>
</dbReference>
<comment type="subunit">
    <text evidence="2">Forms a complex with MdtI.</text>
</comment>
<evidence type="ECO:0000313" key="11">
    <source>
        <dbReference type="EMBL" id="EFU72036.1"/>
    </source>
</evidence>
<organism evidence="11 12">
    <name type="scientific">Campylobacter upsaliensis JV21</name>
    <dbReference type="NCBI Taxonomy" id="888826"/>
    <lineage>
        <taxon>Bacteria</taxon>
        <taxon>Pseudomonadati</taxon>
        <taxon>Campylobacterota</taxon>
        <taxon>Epsilonproteobacteria</taxon>
        <taxon>Campylobacterales</taxon>
        <taxon>Campylobacteraceae</taxon>
        <taxon>Campylobacter</taxon>
    </lineage>
</organism>
<comment type="similarity">
    <text evidence="9">Belongs to the drug/metabolite transporter (DMT) superfamily. Small multidrug resistance (SMR) (TC 2.A.7.1) family.</text>
</comment>
<protein>
    <recommendedName>
        <fullName evidence="3">Spermidine export protein MdtJ</fullName>
    </recommendedName>
</protein>
<feature type="transmembrane region" description="Helical" evidence="10">
    <location>
        <begin position="99"/>
        <end position="117"/>
    </location>
</feature>
<evidence type="ECO:0000256" key="3">
    <source>
        <dbReference type="ARBA" id="ARBA00021112"/>
    </source>
</evidence>
<keyword evidence="8 10" id="KW-0472">Membrane</keyword>
<keyword evidence="6 9" id="KW-0812">Transmembrane</keyword>
<dbReference type="PANTHER" id="PTHR30561">
    <property type="entry name" value="SMR FAMILY PROTON-DEPENDENT DRUG EFFLUX TRANSPORTER SUGE"/>
    <property type="match status" value="1"/>
</dbReference>
<dbReference type="Gene3D" id="1.10.3730.20">
    <property type="match status" value="1"/>
</dbReference>
<feature type="transmembrane region" description="Helical" evidence="10">
    <location>
        <begin position="44"/>
        <end position="61"/>
    </location>
</feature>
<dbReference type="InterPro" id="IPR045324">
    <property type="entry name" value="Small_multidrug_res"/>
</dbReference>
<evidence type="ECO:0000256" key="5">
    <source>
        <dbReference type="ARBA" id="ARBA00022519"/>
    </source>
</evidence>
<dbReference type="GO" id="GO:0015220">
    <property type="term" value="F:choline transmembrane transporter activity"/>
    <property type="evidence" value="ECO:0007669"/>
    <property type="project" value="TreeGrafter"/>
</dbReference>
<gene>
    <name evidence="11" type="ORF">HMPREF9400_0770</name>
</gene>
<evidence type="ECO:0000256" key="10">
    <source>
        <dbReference type="SAM" id="Phobius"/>
    </source>
</evidence>
<dbReference type="GO" id="GO:1903711">
    <property type="term" value="P:spermidine transmembrane transport"/>
    <property type="evidence" value="ECO:0007669"/>
    <property type="project" value="TreeGrafter"/>
</dbReference>
<comment type="caution">
    <text evidence="11">The sequence shown here is derived from an EMBL/GenBank/DDBJ whole genome shotgun (WGS) entry which is preliminary data.</text>
</comment>
<comment type="subcellular location">
    <subcellularLocation>
        <location evidence="1">Cell inner membrane</location>
        <topology evidence="1">Multi-pass membrane protein</topology>
    </subcellularLocation>
    <subcellularLocation>
        <location evidence="9">Cell membrane</location>
        <topology evidence="9">Multi-pass membrane protein</topology>
    </subcellularLocation>
</comment>
<dbReference type="InterPro" id="IPR000390">
    <property type="entry name" value="Small_drug/metabolite_transptr"/>
</dbReference>
<keyword evidence="4" id="KW-1003">Cell membrane</keyword>
<dbReference type="InterPro" id="IPR037185">
    <property type="entry name" value="EmrE-like"/>
</dbReference>
<feature type="transmembrane region" description="Helical" evidence="10">
    <location>
        <begin position="73"/>
        <end position="93"/>
    </location>
</feature>
<dbReference type="Proteomes" id="UP000005813">
    <property type="component" value="Unassembled WGS sequence"/>
</dbReference>
<sequence length="130" mass="14613">MLKSCFCKFKERLVLKAWIFLMLTIVCEVFGVSVMNYSQEGNQIFVYGFMFAMIGVAYYFMSLSIRTISVGVAYAIWEIVGLSLITLIAVFIFDTSLKTQEYIGLALAIVGIVLVNLGEKHEDEKGVENV</sequence>
<evidence type="ECO:0000256" key="6">
    <source>
        <dbReference type="ARBA" id="ARBA00022692"/>
    </source>
</evidence>
<dbReference type="GO" id="GO:0031460">
    <property type="term" value="P:glycine betaine transport"/>
    <property type="evidence" value="ECO:0007669"/>
    <property type="project" value="TreeGrafter"/>
</dbReference>
<evidence type="ECO:0000256" key="8">
    <source>
        <dbReference type="ARBA" id="ARBA00023136"/>
    </source>
</evidence>
<keyword evidence="5" id="KW-0997">Cell inner membrane</keyword>
<evidence type="ECO:0000256" key="4">
    <source>
        <dbReference type="ARBA" id="ARBA00022475"/>
    </source>
</evidence>
<name>A0A828QXL0_CAMUP</name>
<dbReference type="GO" id="GO:0015199">
    <property type="term" value="F:amino-acid betaine transmembrane transporter activity"/>
    <property type="evidence" value="ECO:0007669"/>
    <property type="project" value="TreeGrafter"/>
</dbReference>
<dbReference type="AlphaFoldDB" id="A0A828QXL0"/>
<dbReference type="GO" id="GO:0015297">
    <property type="term" value="F:antiporter activity"/>
    <property type="evidence" value="ECO:0007669"/>
    <property type="project" value="TreeGrafter"/>
</dbReference>
<evidence type="ECO:0000256" key="9">
    <source>
        <dbReference type="RuleBase" id="RU003942"/>
    </source>
</evidence>
<proteinExistence type="inferred from homology"/>
<dbReference type="EMBL" id="AEPU01000017">
    <property type="protein sequence ID" value="EFU72036.1"/>
    <property type="molecule type" value="Genomic_DNA"/>
</dbReference>
<dbReference type="SUPFAM" id="SSF103481">
    <property type="entry name" value="Multidrug resistance efflux transporter EmrE"/>
    <property type="match status" value="1"/>
</dbReference>
<evidence type="ECO:0000256" key="2">
    <source>
        <dbReference type="ARBA" id="ARBA00011358"/>
    </source>
</evidence>
<feature type="transmembrane region" description="Helical" evidence="10">
    <location>
        <begin position="18"/>
        <end position="38"/>
    </location>
</feature>
<evidence type="ECO:0000256" key="1">
    <source>
        <dbReference type="ARBA" id="ARBA00004429"/>
    </source>
</evidence>
<dbReference type="GO" id="GO:0005886">
    <property type="term" value="C:plasma membrane"/>
    <property type="evidence" value="ECO:0007669"/>
    <property type="project" value="UniProtKB-SubCell"/>
</dbReference>
<dbReference type="Pfam" id="PF00893">
    <property type="entry name" value="Multi_Drug_Res"/>
    <property type="match status" value="1"/>
</dbReference>
<reference evidence="11 12" key="1">
    <citation type="submission" date="2010-12" db="EMBL/GenBank/DDBJ databases">
        <authorList>
            <person name="Muzny D."/>
            <person name="Qin X."/>
            <person name="Buhay C."/>
            <person name="Dugan-Rocha S."/>
            <person name="Ding Y."/>
            <person name="Chen G."/>
            <person name="Hawes A."/>
            <person name="Holder M."/>
            <person name="Jhangiani S."/>
            <person name="Johnson A."/>
            <person name="Khan Z."/>
            <person name="Li Z."/>
            <person name="Liu W."/>
            <person name="Liu X."/>
            <person name="Perez L."/>
            <person name="Shen H."/>
            <person name="Wang Q."/>
            <person name="Watt J."/>
            <person name="Xi L."/>
            <person name="Xin Y."/>
            <person name="Zhou J."/>
            <person name="Deng J."/>
            <person name="Jiang H."/>
            <person name="Liu Y."/>
            <person name="Qu J."/>
            <person name="Song X.-Z."/>
            <person name="Zhang L."/>
            <person name="Villasana D."/>
            <person name="Johnson A."/>
            <person name="Liu J."/>
            <person name="Liyanage D."/>
            <person name="Lorensuhewa L."/>
            <person name="Robinson T."/>
            <person name="Song A."/>
            <person name="Song B.-B."/>
            <person name="Dinh H."/>
            <person name="Thornton R."/>
            <person name="Coyle M."/>
            <person name="Francisco L."/>
            <person name="Jackson L."/>
            <person name="Javaid M."/>
            <person name="Korchina V."/>
            <person name="Kovar C."/>
            <person name="Mata R."/>
            <person name="Mathew T."/>
            <person name="Ngo R."/>
            <person name="Nguyen L."/>
            <person name="Nguyen N."/>
            <person name="Okwuonu G."/>
            <person name="Ongeri F."/>
            <person name="Pham C."/>
            <person name="Simmons D."/>
            <person name="Wilczek-Boney K."/>
            <person name="Hale W."/>
            <person name="Jakkamsetti A."/>
            <person name="Pham P."/>
            <person name="Ruth R."/>
            <person name="San Lucas F."/>
            <person name="Warren J."/>
            <person name="Zhang J."/>
            <person name="Zhao Z."/>
            <person name="Zhou C."/>
            <person name="Zhu D."/>
            <person name="Lee S."/>
            <person name="Bess C."/>
            <person name="Blankenburg K."/>
            <person name="Forbes L."/>
            <person name="Fu Q."/>
            <person name="Gubbala S."/>
            <person name="Hirani K."/>
            <person name="Jayaseelan J.C."/>
            <person name="Lara F."/>
            <person name="Munidasa M."/>
            <person name="Palculict T."/>
            <person name="Patil S."/>
            <person name="Pu L.-L."/>
            <person name="Saada N."/>
            <person name="Tang L."/>
            <person name="Weissenberger G."/>
            <person name="Zhu Y."/>
            <person name="Hemphill L."/>
            <person name="Shang Y."/>
            <person name="Youmans B."/>
            <person name="Ayvaz T."/>
            <person name="Ross M."/>
            <person name="Santibanez J."/>
            <person name="Aqrawi P."/>
            <person name="Gross S."/>
            <person name="Joshi V."/>
            <person name="Fowler G."/>
            <person name="Nazareth L."/>
            <person name="Reid J."/>
            <person name="Worley K."/>
            <person name="Petrosino J."/>
            <person name="Highlander S."/>
            <person name="Gibbs R."/>
        </authorList>
    </citation>
    <scope>NUCLEOTIDE SEQUENCE [LARGE SCALE GENOMIC DNA]</scope>
    <source>
        <strain evidence="11 12">JV21</strain>
    </source>
</reference>
<keyword evidence="7 10" id="KW-1133">Transmembrane helix</keyword>
<evidence type="ECO:0000313" key="12">
    <source>
        <dbReference type="Proteomes" id="UP000005813"/>
    </source>
</evidence>
<accession>A0A828QXL0</accession>